<dbReference type="EMBL" id="SMFZ01000002">
    <property type="protein sequence ID" value="TCK20407.1"/>
    <property type="molecule type" value="Genomic_DNA"/>
</dbReference>
<dbReference type="RefSeq" id="WP_132429134.1">
    <property type="nucleotide sequence ID" value="NZ_SMFZ01000002.1"/>
</dbReference>
<dbReference type="OrthoDB" id="3577207at2"/>
<name>A0A4R1HE91_PSEEN</name>
<protein>
    <submittedName>
        <fullName evidence="1">Uncharacterized protein</fullName>
    </submittedName>
</protein>
<sequence length="73" mass="7528">MSAEVENAPVEGEAVDDRTGPAIAVACSRCGERALLRPGGLCPACVAAIGLAEDRTEYDEWRSRVEAGIAAGP</sequence>
<evidence type="ECO:0000313" key="2">
    <source>
        <dbReference type="Proteomes" id="UP000295560"/>
    </source>
</evidence>
<accession>A0A4R1HE91</accession>
<dbReference type="AlphaFoldDB" id="A0A4R1HE91"/>
<reference evidence="1 2" key="1">
    <citation type="submission" date="2019-03" db="EMBL/GenBank/DDBJ databases">
        <title>Sequencing the genomes of 1000 actinobacteria strains.</title>
        <authorList>
            <person name="Klenk H.-P."/>
        </authorList>
    </citation>
    <scope>NUCLEOTIDE SEQUENCE [LARGE SCALE GENOMIC DNA]</scope>
    <source>
        <strain evidence="1 2">DSM 44969</strain>
    </source>
</reference>
<evidence type="ECO:0000313" key="1">
    <source>
        <dbReference type="EMBL" id="TCK20407.1"/>
    </source>
</evidence>
<proteinExistence type="predicted"/>
<keyword evidence="2" id="KW-1185">Reference proteome</keyword>
<comment type="caution">
    <text evidence="1">The sequence shown here is derived from an EMBL/GenBank/DDBJ whole genome shotgun (WGS) entry which is preliminary data.</text>
</comment>
<dbReference type="Proteomes" id="UP000295560">
    <property type="component" value="Unassembled WGS sequence"/>
</dbReference>
<gene>
    <name evidence="1" type="ORF">EV378_4366</name>
</gene>
<organism evidence="1 2">
    <name type="scientific">Pseudonocardia endophytica</name>
    <dbReference type="NCBI Taxonomy" id="401976"/>
    <lineage>
        <taxon>Bacteria</taxon>
        <taxon>Bacillati</taxon>
        <taxon>Actinomycetota</taxon>
        <taxon>Actinomycetes</taxon>
        <taxon>Pseudonocardiales</taxon>
        <taxon>Pseudonocardiaceae</taxon>
        <taxon>Pseudonocardia</taxon>
    </lineage>
</organism>